<dbReference type="EMBL" id="UAQP01000014">
    <property type="protein sequence ID" value="SPU55610.1"/>
    <property type="molecule type" value="Genomic_DNA"/>
</dbReference>
<name>A0A2X1BGQ0_BREVE</name>
<sequence>MTRREAFIELNRRFRDLTENEREDPASLAFWGFHESQIGMAWDELLQSERVVILAEAGAGKTREMQAQTRRINADGKVAFFIPVEALDREGVRPYLSMNKGVAKQFDDWLADPDQQAWFFIDAVDELKLTDGKLSSALAKLAGALGEHQHRAHILVSCRPTDWRPVQDMETFETLLPINAPVTEQAPTGEEGFLAPFSKSENETPAPAKSKIPPARCVFLLPLDRNQVEAFANARGVENTKAFREEIHRRDAWTFARRPLDLQGLIDTWRETGKLGSRREQHATDVVLSLRDDPERPDQGVLTPERAVEGVQRIALAMLLTRARTIRSPEQAVAASSDQSSLNAEEVLTDWTPKEVRALLRRAIFDPATYGRVRFHHRSVQEYLAAQRLAYLRGRGLPMRQLRRLLFAETYGEVVLIPSMRPVAAWLANGDDRIAEEILRREPEALVLHGDPETLPLSTRIALVRAYVAAYGGGDWRGLEMPISEVQRLASAELKDVIRECWAQAYENEEVREFLLKLMWLGSIGECADLANEALWDESLGAHARILASRALEECKRHDLLAKAIDDISVSNARWPDRVVYGFTAEAFPQAVSAKDLAAIIARTPEPKRTVGGFSWALLNQVDELDPKAATTTALRTELQELIWSGRDGADWWRPKSRFGYVTPALARLCRRQLEAGVQDKKLLWAAITASRFHDEQTLGRDDFEALRQWFAASDVNRETMFWLEVDAMQAIAPTDDLRHRAYYAQHHSLVGHLKKEDWDWLIKGLAKGRAADLRGVTLEVLISLWHERGREPSELEALRWRVADSADMSAALTARTTPQPDDGRMAEWARQDKQHKQRRAAKEAKTRQSWSDWLPKLSADPDRAFRGRANALTVWNLWNWLGYDKGGETDYGHLARRNWRRIREVVNVRVGELFEASLRQYWRNNAPPIKSRRKPNERNLIFNSQGMALTGLLVEAASDPAWARKLSRTQARRAAEWAMLELNGFPDWFADLADAHPTITAAVVNAEIDGDLADFGPGGHSHAISGLRYGDADIRQLGAPHLFKVVRNWPRLSRNEQTRAAQISLLEHALATLVLNGVQQGDLADVAAKKFRANPRQEGAALWLKALASCDLRRAVTAMQKALKKLPTDERGARGMSWFGPLFGERDSQGGSVSLDADTDLLLDLTRLAYECVRLEDDVQHDGPYSPGPRDEAETARNRLIGAIIGKPGPEAHHALLTMAEEPLFAHMKDRLRLMARQRASNDSEPAALKPAEVRVWEERYETPPKNRDELFQVMLDRLDDMRHEILHHDFNDRADLAKIAREEDMQPRLALKLANSAKGQFHVTREEEVASKKETDIRLLAASMDKAVIEIKIGDHCSLNELMAAIDEQLIKKYLRHQSCSAGCLLVTYAGGKGFECPTTGAKIEFAEVIARLKAHAKAREQEEKGRILVDVVGLNLCDPLTTSASD</sequence>
<accession>A0A2X1BGQ0</accession>
<dbReference type="InterPro" id="IPR027417">
    <property type="entry name" value="P-loop_NTPase"/>
</dbReference>
<proteinExistence type="predicted"/>
<evidence type="ECO:0000313" key="1">
    <source>
        <dbReference type="EMBL" id="SPU55610.1"/>
    </source>
</evidence>
<dbReference type="RefSeq" id="WP_112863502.1">
    <property type="nucleotide sequence ID" value="NZ_UAQP01000014.1"/>
</dbReference>
<evidence type="ECO:0000313" key="2">
    <source>
        <dbReference type="Proteomes" id="UP000251186"/>
    </source>
</evidence>
<dbReference type="Proteomes" id="UP000251186">
    <property type="component" value="Unassembled WGS sequence"/>
</dbReference>
<protein>
    <submittedName>
        <fullName evidence="1">Uncharacterized protein</fullName>
    </submittedName>
</protein>
<reference evidence="1 2" key="1">
    <citation type="submission" date="2018-06" db="EMBL/GenBank/DDBJ databases">
        <authorList>
            <consortium name="Pathogen Informatics"/>
            <person name="Doyle S."/>
        </authorList>
    </citation>
    <scope>NUCLEOTIDE SEQUENCE [LARGE SCALE GENOMIC DNA]</scope>
    <source>
        <strain evidence="1 2">NCTC11166</strain>
    </source>
</reference>
<dbReference type="Gene3D" id="3.40.50.300">
    <property type="entry name" value="P-loop containing nucleotide triphosphate hydrolases"/>
    <property type="match status" value="1"/>
</dbReference>
<gene>
    <name evidence="1" type="ORF">NCTC11166_03011</name>
</gene>
<organism evidence="1 2">
    <name type="scientific">Brevundimonas vesicularis</name>
    <name type="common">Pseudomonas vesicularis</name>
    <dbReference type="NCBI Taxonomy" id="41276"/>
    <lineage>
        <taxon>Bacteria</taxon>
        <taxon>Pseudomonadati</taxon>
        <taxon>Pseudomonadota</taxon>
        <taxon>Alphaproteobacteria</taxon>
        <taxon>Caulobacterales</taxon>
        <taxon>Caulobacteraceae</taxon>
        <taxon>Brevundimonas</taxon>
    </lineage>
</organism>